<evidence type="ECO:0000256" key="3">
    <source>
        <dbReference type="ARBA" id="ARBA00022737"/>
    </source>
</evidence>
<name>A0A1Y2B705_9FUNG</name>
<comment type="caution">
    <text evidence="9">The sequence shown here is derived from an EMBL/GenBank/DDBJ whole genome shotgun (WGS) entry which is preliminary data.</text>
</comment>
<gene>
    <name evidence="9" type="ORF">BCR33DRAFT_744959</name>
</gene>
<protein>
    <submittedName>
        <fullName evidence="9">NUC189-domain-containing protein</fullName>
    </submittedName>
</protein>
<dbReference type="PROSITE" id="PS00678">
    <property type="entry name" value="WD_REPEATS_1"/>
    <property type="match status" value="1"/>
</dbReference>
<dbReference type="SUPFAM" id="SSF50998">
    <property type="entry name" value="Quinoprotein alcohol dehydrogenase-like"/>
    <property type="match status" value="1"/>
</dbReference>
<feature type="region of interest" description="Disordered" evidence="7">
    <location>
        <begin position="263"/>
        <end position="294"/>
    </location>
</feature>
<feature type="repeat" description="WD" evidence="6">
    <location>
        <begin position="185"/>
        <end position="226"/>
    </location>
</feature>
<evidence type="ECO:0000313" key="9">
    <source>
        <dbReference type="EMBL" id="ORY30320.1"/>
    </source>
</evidence>
<evidence type="ECO:0000313" key="10">
    <source>
        <dbReference type="Proteomes" id="UP000193642"/>
    </source>
</evidence>
<dbReference type="SMART" id="SM00320">
    <property type="entry name" value="WD40"/>
    <property type="match status" value="2"/>
</dbReference>
<keyword evidence="3" id="KW-0677">Repeat</keyword>
<comment type="similarity">
    <text evidence="5">Belongs to the UTP5 family.</text>
</comment>
<comment type="subcellular location">
    <subcellularLocation>
        <location evidence="1">Nucleus</location>
        <location evidence="1">Nucleolus</location>
    </subcellularLocation>
</comment>
<keyword evidence="10" id="KW-1185">Reference proteome</keyword>
<evidence type="ECO:0000256" key="5">
    <source>
        <dbReference type="ARBA" id="ARBA00038335"/>
    </source>
</evidence>
<sequence>MVSPDAAFLSTSFSGDGRFFGSVSVTHAVTVVEVTSGSVVFASSSSSSSSSSNNQTNKATCVAVADQLVAFGTQSGAVFVAPLVAASVAASKPLALSSSASSSSAAVAAIAFVSDSKVAAVSTNGIVSLFDTTSKSQVFTHKTTIKNPSALFFDAVSMSLAVAGTRVAVLKLNLDAKSCVLVKEFTGHATQVSSLLLSDANTCVSAAKQDRFIAVWDIVKGANSSALTLESAPVSVVGLGKKVAAVTEDGLLALWDNVSSATAASAEPTPKKKKNSDKSSSTNSHQQTLTKPPVSTVSVKIVSVDSKTNQIDESVPSRPAPILAATFDSADSILFAYGSTLRPSFERVSVLQKDHSEDGTEGDDELVKGAIEIVRAMKGNTFVGVNELQAKQMMSKTKAYTESATSKLITSTTPLSLNLAAQSASSAAASQEPSLQDRLQTLNLSLADETATKRPFSGKRHDLLKTPTATSLHNLLTQSIHSGDTQLLEQCLQVSDPVVITATIKRLPAAQVVPLLNLLTVRLQMRPTRAKSLIEWIRAVVICHAAFLMTNPSLVSHLSTLHATLTTRSETFTKLLKLSGRLDLVTSQIALRQSRAQFSGDDEDDDVDGVVVYDEEMEGDDDDEDEDDEMDEDEDLDSDEFGEEEEEEEYAEDEEEEDPDFDEDADLDELGGDDDEEEED</sequence>
<dbReference type="OrthoDB" id="30195at2759"/>
<organism evidence="9 10">
    <name type="scientific">Rhizoclosmatium globosum</name>
    <dbReference type="NCBI Taxonomy" id="329046"/>
    <lineage>
        <taxon>Eukaryota</taxon>
        <taxon>Fungi</taxon>
        <taxon>Fungi incertae sedis</taxon>
        <taxon>Chytridiomycota</taxon>
        <taxon>Chytridiomycota incertae sedis</taxon>
        <taxon>Chytridiomycetes</taxon>
        <taxon>Chytridiales</taxon>
        <taxon>Chytriomycetaceae</taxon>
        <taxon>Rhizoclosmatium</taxon>
    </lineage>
</organism>
<dbReference type="PANTHER" id="PTHR44267:SF1">
    <property type="entry name" value="WD REPEAT-CONTAINING PROTEIN 43"/>
    <property type="match status" value="1"/>
</dbReference>
<keyword evidence="2 6" id="KW-0853">WD repeat</keyword>
<dbReference type="Gene3D" id="2.130.10.10">
    <property type="entry name" value="YVTN repeat-like/Quinoprotein amine dehydrogenase"/>
    <property type="match status" value="2"/>
</dbReference>
<dbReference type="EMBL" id="MCGO01000083">
    <property type="protein sequence ID" value="ORY30320.1"/>
    <property type="molecule type" value="Genomic_DNA"/>
</dbReference>
<dbReference type="PROSITE" id="PS50082">
    <property type="entry name" value="WD_REPEATS_2"/>
    <property type="match status" value="1"/>
</dbReference>
<dbReference type="InterPro" id="IPR052414">
    <property type="entry name" value="U3_snoRNA-assoc_WDR"/>
</dbReference>
<feature type="domain" description="Small-subunit processome Utp12" evidence="8">
    <location>
        <begin position="484"/>
        <end position="586"/>
    </location>
</feature>
<feature type="region of interest" description="Disordered" evidence="7">
    <location>
        <begin position="615"/>
        <end position="680"/>
    </location>
</feature>
<evidence type="ECO:0000256" key="1">
    <source>
        <dbReference type="ARBA" id="ARBA00004604"/>
    </source>
</evidence>
<accession>A0A1Y2B705</accession>
<dbReference type="GO" id="GO:0000462">
    <property type="term" value="P:maturation of SSU-rRNA from tricistronic rRNA transcript (SSU-rRNA, 5.8S rRNA, LSU-rRNA)"/>
    <property type="evidence" value="ECO:0007669"/>
    <property type="project" value="TreeGrafter"/>
</dbReference>
<dbReference type="InterPro" id="IPR007148">
    <property type="entry name" value="SSU_processome_Utp12"/>
</dbReference>
<feature type="compositionally biased region" description="Polar residues" evidence="7">
    <location>
        <begin position="285"/>
        <end position="294"/>
    </location>
</feature>
<dbReference type="Pfam" id="PF04003">
    <property type="entry name" value="Utp12"/>
    <property type="match status" value="1"/>
</dbReference>
<evidence type="ECO:0000256" key="6">
    <source>
        <dbReference type="PROSITE-ProRule" id="PRU00221"/>
    </source>
</evidence>
<dbReference type="STRING" id="329046.A0A1Y2B705"/>
<evidence type="ECO:0000256" key="4">
    <source>
        <dbReference type="ARBA" id="ARBA00023242"/>
    </source>
</evidence>
<evidence type="ECO:0000256" key="2">
    <source>
        <dbReference type="ARBA" id="ARBA00022574"/>
    </source>
</evidence>
<dbReference type="InterPro" id="IPR019775">
    <property type="entry name" value="WD40_repeat_CS"/>
</dbReference>
<dbReference type="AlphaFoldDB" id="A0A1Y2B705"/>
<dbReference type="InterPro" id="IPR001680">
    <property type="entry name" value="WD40_rpt"/>
</dbReference>
<dbReference type="GO" id="GO:0005730">
    <property type="term" value="C:nucleolus"/>
    <property type="evidence" value="ECO:0007669"/>
    <property type="project" value="UniProtKB-SubCell"/>
</dbReference>
<dbReference type="InterPro" id="IPR011047">
    <property type="entry name" value="Quinoprotein_ADH-like_sf"/>
</dbReference>
<proteinExistence type="inferred from homology"/>
<dbReference type="PANTHER" id="PTHR44267">
    <property type="entry name" value="WD REPEAT-CONTAINING PROTEIN 43"/>
    <property type="match status" value="1"/>
</dbReference>
<dbReference type="InterPro" id="IPR015943">
    <property type="entry name" value="WD40/YVTN_repeat-like_dom_sf"/>
</dbReference>
<dbReference type="Proteomes" id="UP000193642">
    <property type="component" value="Unassembled WGS sequence"/>
</dbReference>
<reference evidence="9 10" key="1">
    <citation type="submission" date="2016-07" db="EMBL/GenBank/DDBJ databases">
        <title>Pervasive Adenine N6-methylation of Active Genes in Fungi.</title>
        <authorList>
            <consortium name="DOE Joint Genome Institute"/>
            <person name="Mondo S.J."/>
            <person name="Dannebaum R.O."/>
            <person name="Kuo R.C."/>
            <person name="Labutti K."/>
            <person name="Haridas S."/>
            <person name="Kuo A."/>
            <person name="Salamov A."/>
            <person name="Ahrendt S.R."/>
            <person name="Lipzen A."/>
            <person name="Sullivan W."/>
            <person name="Andreopoulos W.B."/>
            <person name="Clum A."/>
            <person name="Lindquist E."/>
            <person name="Daum C."/>
            <person name="Ramamoorthy G.K."/>
            <person name="Gryganskyi A."/>
            <person name="Culley D."/>
            <person name="Magnuson J.K."/>
            <person name="James T.Y."/>
            <person name="O'Malley M.A."/>
            <person name="Stajich J.E."/>
            <person name="Spatafora J.W."/>
            <person name="Visel A."/>
            <person name="Grigoriev I.V."/>
        </authorList>
    </citation>
    <scope>NUCLEOTIDE SEQUENCE [LARGE SCALE GENOMIC DNA]</scope>
    <source>
        <strain evidence="9 10">JEL800</strain>
    </source>
</reference>
<keyword evidence="4" id="KW-0539">Nucleus</keyword>
<evidence type="ECO:0000259" key="8">
    <source>
        <dbReference type="Pfam" id="PF04003"/>
    </source>
</evidence>
<evidence type="ECO:0000256" key="7">
    <source>
        <dbReference type="SAM" id="MobiDB-lite"/>
    </source>
</evidence>